<dbReference type="STRING" id="77586.A0A0D9VH89"/>
<protein>
    <recommendedName>
        <fullName evidence="3">Tubulin-specific chaperone A</fullName>
    </recommendedName>
</protein>
<evidence type="ECO:0000256" key="1">
    <source>
        <dbReference type="ARBA" id="ARBA00006806"/>
    </source>
</evidence>
<proteinExistence type="inferred from homology"/>
<dbReference type="GO" id="GO:0007021">
    <property type="term" value="P:tubulin complex assembly"/>
    <property type="evidence" value="ECO:0007669"/>
    <property type="project" value="UniProtKB-UniRule"/>
</dbReference>
<dbReference type="Gramene" id="LPERR02G16950.1">
    <property type="protein sequence ID" value="LPERR02G16950.1"/>
    <property type="gene ID" value="LPERR02G16950"/>
</dbReference>
<dbReference type="Proteomes" id="UP000032180">
    <property type="component" value="Chromosome 2"/>
</dbReference>
<dbReference type="GO" id="GO:0007023">
    <property type="term" value="P:post-chaperonin tubulin folding pathway"/>
    <property type="evidence" value="ECO:0007669"/>
    <property type="project" value="UniProtKB-UniRule"/>
</dbReference>
<reference evidence="5 6" key="1">
    <citation type="submission" date="2012-08" db="EMBL/GenBank/DDBJ databases">
        <title>Oryza genome evolution.</title>
        <authorList>
            <person name="Wing R.A."/>
        </authorList>
    </citation>
    <scope>NUCLEOTIDE SEQUENCE</scope>
</reference>
<reference evidence="6" key="2">
    <citation type="submission" date="2013-12" db="EMBL/GenBank/DDBJ databases">
        <authorList>
            <person name="Yu Y."/>
            <person name="Lee S."/>
            <person name="de Baynast K."/>
            <person name="Wissotski M."/>
            <person name="Liu L."/>
            <person name="Talag J."/>
            <person name="Goicoechea J."/>
            <person name="Angelova A."/>
            <person name="Jetty R."/>
            <person name="Kudrna D."/>
            <person name="Golser W."/>
            <person name="Rivera L."/>
            <person name="Zhang J."/>
            <person name="Wing R."/>
        </authorList>
    </citation>
    <scope>NUCLEOTIDE SEQUENCE</scope>
</reference>
<keyword evidence="3" id="KW-0963">Cytoplasm</keyword>
<keyword evidence="3" id="KW-0493">Microtubule</keyword>
<comment type="similarity">
    <text evidence="1 3">Belongs to the TBCA family.</text>
</comment>
<keyword evidence="3" id="KW-0206">Cytoskeleton</keyword>
<accession>A0A0D9VH89</accession>
<evidence type="ECO:0000256" key="4">
    <source>
        <dbReference type="SAM" id="MobiDB-lite"/>
    </source>
</evidence>
<dbReference type="Gene3D" id="1.20.58.90">
    <property type="match status" value="1"/>
</dbReference>
<sequence>MVTLRSLKIKASTCKRLVRELRSYEEEVEKEAAKTTGMKEEGADPYDLKQQAELKVSNEHGVEIEEAESTIREVEPVLTPIED</sequence>
<name>A0A0D9VH89_9ORYZ</name>
<reference evidence="5" key="3">
    <citation type="submission" date="2015-04" db="UniProtKB">
        <authorList>
            <consortium name="EnsemblPlants"/>
        </authorList>
    </citation>
    <scope>IDENTIFICATION</scope>
</reference>
<comment type="subunit">
    <text evidence="3">Supercomplex made of cofactors A to E. Cofactors A and D function by capturing and stabilizing tubulin in a quasi-native conformation. Cofactor E binds to the cofactor D-tubulin complex; interaction with cofactor C then causes the release of tubulin polypeptides that are committed to the native state.</text>
</comment>
<organism evidence="5 6">
    <name type="scientific">Leersia perrieri</name>
    <dbReference type="NCBI Taxonomy" id="77586"/>
    <lineage>
        <taxon>Eukaryota</taxon>
        <taxon>Viridiplantae</taxon>
        <taxon>Streptophyta</taxon>
        <taxon>Embryophyta</taxon>
        <taxon>Tracheophyta</taxon>
        <taxon>Spermatophyta</taxon>
        <taxon>Magnoliopsida</taxon>
        <taxon>Liliopsida</taxon>
        <taxon>Poales</taxon>
        <taxon>Poaceae</taxon>
        <taxon>BOP clade</taxon>
        <taxon>Oryzoideae</taxon>
        <taxon>Oryzeae</taxon>
        <taxon>Oryzinae</taxon>
        <taxon>Leersia</taxon>
    </lineage>
</organism>
<dbReference type="SUPFAM" id="SSF46988">
    <property type="entry name" value="Tubulin chaperone cofactor A"/>
    <property type="match status" value="1"/>
</dbReference>
<keyword evidence="6" id="KW-1185">Reference proteome</keyword>
<dbReference type="GO" id="GO:0005829">
    <property type="term" value="C:cytosol"/>
    <property type="evidence" value="ECO:0007669"/>
    <property type="project" value="TreeGrafter"/>
</dbReference>
<evidence type="ECO:0000256" key="2">
    <source>
        <dbReference type="ARBA" id="ARBA00023186"/>
    </source>
</evidence>
<keyword evidence="2 3" id="KW-0143">Chaperone</keyword>
<dbReference type="GO" id="GO:0005874">
    <property type="term" value="C:microtubule"/>
    <property type="evidence" value="ECO:0007669"/>
    <property type="project" value="UniProtKB-KW"/>
</dbReference>
<evidence type="ECO:0000256" key="3">
    <source>
        <dbReference type="RuleBase" id="RU364030"/>
    </source>
</evidence>
<dbReference type="eggNOG" id="KOG3470">
    <property type="taxonomic scope" value="Eukaryota"/>
</dbReference>
<evidence type="ECO:0000313" key="6">
    <source>
        <dbReference type="Proteomes" id="UP000032180"/>
    </source>
</evidence>
<dbReference type="EnsemblPlants" id="LPERR02G16950.1">
    <property type="protein sequence ID" value="LPERR02G16950.1"/>
    <property type="gene ID" value="LPERR02G16950"/>
</dbReference>
<dbReference type="InterPro" id="IPR004226">
    <property type="entry name" value="TBCA"/>
</dbReference>
<feature type="region of interest" description="Disordered" evidence="4">
    <location>
        <begin position="29"/>
        <end position="49"/>
    </location>
</feature>
<dbReference type="HOGENOM" id="CLU_130569_1_2_1"/>
<dbReference type="GO" id="GO:0048487">
    <property type="term" value="F:beta-tubulin binding"/>
    <property type="evidence" value="ECO:0007669"/>
    <property type="project" value="InterPro"/>
</dbReference>
<dbReference type="InterPro" id="IPR036126">
    <property type="entry name" value="TBCA_sf"/>
</dbReference>
<dbReference type="PANTHER" id="PTHR21500:SF0">
    <property type="entry name" value="TUBULIN-SPECIFIC CHAPERONE A"/>
    <property type="match status" value="1"/>
</dbReference>
<dbReference type="Pfam" id="PF02970">
    <property type="entry name" value="TBCA"/>
    <property type="match status" value="1"/>
</dbReference>
<dbReference type="AlphaFoldDB" id="A0A0D9VH89"/>
<evidence type="ECO:0000313" key="5">
    <source>
        <dbReference type="EnsemblPlants" id="LPERR02G16950.1"/>
    </source>
</evidence>
<comment type="subcellular location">
    <subcellularLocation>
        <location evidence="3">Cytoplasm</location>
        <location evidence="3">Cytoskeleton</location>
    </subcellularLocation>
</comment>
<dbReference type="PANTHER" id="PTHR21500">
    <property type="entry name" value="TUBULIN-SPECIFIC CHAPERONE A"/>
    <property type="match status" value="1"/>
</dbReference>